<evidence type="ECO:0000313" key="3">
    <source>
        <dbReference type="EMBL" id="KAK3610812.1"/>
    </source>
</evidence>
<gene>
    <name evidence="3" type="ORF">CHS0354_015620</name>
</gene>
<dbReference type="PANTHER" id="PTHR22744">
    <property type="entry name" value="HELIX LOOP HELIX PROTEIN 21-RELATED"/>
    <property type="match status" value="1"/>
</dbReference>
<reference evidence="3" key="3">
    <citation type="submission" date="2023-05" db="EMBL/GenBank/DDBJ databases">
        <authorList>
            <person name="Smith C.H."/>
        </authorList>
    </citation>
    <scope>NUCLEOTIDE SEQUENCE</scope>
    <source>
        <strain evidence="3">CHS0354</strain>
        <tissue evidence="3">Mantle</tissue>
    </source>
</reference>
<dbReference type="PANTHER" id="PTHR22744:SF17">
    <property type="entry name" value="BTB DOMAIN-CONTAINING PROTEIN"/>
    <property type="match status" value="1"/>
</dbReference>
<evidence type="ECO:0000313" key="4">
    <source>
        <dbReference type="Proteomes" id="UP001195483"/>
    </source>
</evidence>
<dbReference type="InterPro" id="IPR000210">
    <property type="entry name" value="BTB/POZ_dom"/>
</dbReference>
<sequence length="217" mass="24993">MSSTKKLKPDSDQSEKNSSSSEYLQGVEFTEKSRWTDLQLKVEGKDLYVPKSFLTLVSPVFRLMFESDFNEKDLDVLTLPGKIYEDVLTFLKCTHPGTRLKATYDIVPKVLPLAHEYQVKWLLDDCAIAMVMEMDVSKVSSTLMYTDSSSTALATKYCNICIMAEKYSLRSVLGRFIQIFSSINNRIYKDLPEFKEISSEVKYRILQRRLDSIEKCI</sequence>
<dbReference type="CDD" id="cd18186">
    <property type="entry name" value="BTB_POZ_ZBTB_KLHL-like"/>
    <property type="match status" value="1"/>
</dbReference>
<name>A0AAE0TI86_9BIVA</name>
<accession>A0AAE0TI86</accession>
<proteinExistence type="predicted"/>
<dbReference type="PROSITE" id="PS50097">
    <property type="entry name" value="BTB"/>
    <property type="match status" value="1"/>
</dbReference>
<dbReference type="Pfam" id="PF00651">
    <property type="entry name" value="BTB"/>
    <property type="match status" value="1"/>
</dbReference>
<dbReference type="Gene3D" id="3.30.710.10">
    <property type="entry name" value="Potassium Channel Kv1.1, Chain A"/>
    <property type="match status" value="1"/>
</dbReference>
<keyword evidence="4" id="KW-1185">Reference proteome</keyword>
<feature type="region of interest" description="Disordered" evidence="1">
    <location>
        <begin position="1"/>
        <end position="23"/>
    </location>
</feature>
<reference evidence="3" key="2">
    <citation type="journal article" date="2021" name="Genome Biol. Evol.">
        <title>Developing a high-quality reference genome for a parasitic bivalve with doubly uniparental inheritance (Bivalvia: Unionida).</title>
        <authorList>
            <person name="Smith C.H."/>
        </authorList>
    </citation>
    <scope>NUCLEOTIDE SEQUENCE</scope>
    <source>
        <strain evidence="3">CHS0354</strain>
        <tissue evidence="3">Mantle</tissue>
    </source>
</reference>
<reference evidence="3" key="1">
    <citation type="journal article" date="2021" name="Genome Biol. Evol.">
        <title>A High-Quality Reference Genome for a Parasitic Bivalve with Doubly Uniparental Inheritance (Bivalvia: Unionida).</title>
        <authorList>
            <person name="Smith C.H."/>
        </authorList>
    </citation>
    <scope>NUCLEOTIDE SEQUENCE</scope>
    <source>
        <strain evidence="3">CHS0354</strain>
    </source>
</reference>
<evidence type="ECO:0000256" key="1">
    <source>
        <dbReference type="SAM" id="MobiDB-lite"/>
    </source>
</evidence>
<dbReference type="SUPFAM" id="SSF54695">
    <property type="entry name" value="POZ domain"/>
    <property type="match status" value="1"/>
</dbReference>
<evidence type="ECO:0000259" key="2">
    <source>
        <dbReference type="PROSITE" id="PS50097"/>
    </source>
</evidence>
<comment type="caution">
    <text evidence="3">The sequence shown here is derived from an EMBL/GenBank/DDBJ whole genome shotgun (WGS) entry which is preliminary data.</text>
</comment>
<protein>
    <recommendedName>
        <fullName evidence="2">BTB domain-containing protein</fullName>
    </recommendedName>
</protein>
<dbReference type="AlphaFoldDB" id="A0AAE0TI86"/>
<feature type="domain" description="BTB" evidence="2">
    <location>
        <begin position="36"/>
        <end position="91"/>
    </location>
</feature>
<organism evidence="3 4">
    <name type="scientific">Potamilus streckersoni</name>
    <dbReference type="NCBI Taxonomy" id="2493646"/>
    <lineage>
        <taxon>Eukaryota</taxon>
        <taxon>Metazoa</taxon>
        <taxon>Spiralia</taxon>
        <taxon>Lophotrochozoa</taxon>
        <taxon>Mollusca</taxon>
        <taxon>Bivalvia</taxon>
        <taxon>Autobranchia</taxon>
        <taxon>Heteroconchia</taxon>
        <taxon>Palaeoheterodonta</taxon>
        <taxon>Unionida</taxon>
        <taxon>Unionoidea</taxon>
        <taxon>Unionidae</taxon>
        <taxon>Ambleminae</taxon>
        <taxon>Lampsilini</taxon>
        <taxon>Potamilus</taxon>
    </lineage>
</organism>
<dbReference type="Proteomes" id="UP001195483">
    <property type="component" value="Unassembled WGS sequence"/>
</dbReference>
<dbReference type="SMART" id="SM00225">
    <property type="entry name" value="BTB"/>
    <property type="match status" value="1"/>
</dbReference>
<dbReference type="InterPro" id="IPR011333">
    <property type="entry name" value="SKP1/BTB/POZ_sf"/>
</dbReference>
<dbReference type="EMBL" id="JAEAOA010000969">
    <property type="protein sequence ID" value="KAK3610812.1"/>
    <property type="molecule type" value="Genomic_DNA"/>
</dbReference>